<reference evidence="1" key="1">
    <citation type="submission" date="2020-11" db="EMBL/GenBank/DDBJ databases">
        <authorList>
            <consortium name="DOE Joint Genome Institute"/>
            <person name="Ahrendt S."/>
            <person name="Riley R."/>
            <person name="Andreopoulos W."/>
            <person name="Labutti K."/>
            <person name="Pangilinan J."/>
            <person name="Ruiz-Duenas F.J."/>
            <person name="Barrasa J.M."/>
            <person name="Sanchez-Garcia M."/>
            <person name="Camarero S."/>
            <person name="Miyauchi S."/>
            <person name="Serrano A."/>
            <person name="Linde D."/>
            <person name="Babiker R."/>
            <person name="Drula E."/>
            <person name="Ayuso-Fernandez I."/>
            <person name="Pacheco R."/>
            <person name="Padilla G."/>
            <person name="Ferreira P."/>
            <person name="Barriuso J."/>
            <person name="Kellner H."/>
            <person name="Castanera R."/>
            <person name="Alfaro M."/>
            <person name="Ramirez L."/>
            <person name="Pisabarro A.G."/>
            <person name="Kuo A."/>
            <person name="Tritt A."/>
            <person name="Lipzen A."/>
            <person name="He G."/>
            <person name="Yan M."/>
            <person name="Ng V."/>
            <person name="Cullen D."/>
            <person name="Martin F."/>
            <person name="Rosso M.-N."/>
            <person name="Henrissat B."/>
            <person name="Hibbett D."/>
            <person name="Martinez A.T."/>
            <person name="Grigoriev I.V."/>
        </authorList>
    </citation>
    <scope>NUCLEOTIDE SEQUENCE</scope>
    <source>
        <strain evidence="1">ATCC 90797</strain>
    </source>
</reference>
<protein>
    <recommendedName>
        <fullName evidence="3">Chromo domain-containing protein</fullName>
    </recommendedName>
</protein>
<dbReference type="AlphaFoldDB" id="A0A9P5ZSC3"/>
<feature type="non-terminal residue" evidence="1">
    <location>
        <position position="57"/>
    </location>
</feature>
<dbReference type="InterPro" id="IPR016197">
    <property type="entry name" value="Chromo-like_dom_sf"/>
</dbReference>
<accession>A0A9P5ZSC3</accession>
<evidence type="ECO:0008006" key="3">
    <source>
        <dbReference type="Google" id="ProtNLM"/>
    </source>
</evidence>
<evidence type="ECO:0000313" key="1">
    <source>
        <dbReference type="EMBL" id="KAF9491805.1"/>
    </source>
</evidence>
<dbReference type="EMBL" id="MU154612">
    <property type="protein sequence ID" value="KAF9491805.1"/>
    <property type="molecule type" value="Genomic_DNA"/>
</dbReference>
<dbReference type="OrthoDB" id="3211671at2759"/>
<feature type="non-terminal residue" evidence="1">
    <location>
        <position position="1"/>
    </location>
</feature>
<organism evidence="1 2">
    <name type="scientific">Pleurotus eryngii</name>
    <name type="common">Boletus of the steppes</name>
    <dbReference type="NCBI Taxonomy" id="5323"/>
    <lineage>
        <taxon>Eukaryota</taxon>
        <taxon>Fungi</taxon>
        <taxon>Dikarya</taxon>
        <taxon>Basidiomycota</taxon>
        <taxon>Agaricomycotina</taxon>
        <taxon>Agaricomycetes</taxon>
        <taxon>Agaricomycetidae</taxon>
        <taxon>Agaricales</taxon>
        <taxon>Pleurotineae</taxon>
        <taxon>Pleurotaceae</taxon>
        <taxon>Pleurotus</taxon>
    </lineage>
</organism>
<sequence>EWAVNKIVNHHGFKTDAMFEVEWTSGDITWLPYHQVSHLQALDTYLEALRASSIRKL</sequence>
<dbReference type="Proteomes" id="UP000807025">
    <property type="component" value="Unassembled WGS sequence"/>
</dbReference>
<evidence type="ECO:0000313" key="2">
    <source>
        <dbReference type="Proteomes" id="UP000807025"/>
    </source>
</evidence>
<comment type="caution">
    <text evidence="1">The sequence shown here is derived from an EMBL/GenBank/DDBJ whole genome shotgun (WGS) entry which is preliminary data.</text>
</comment>
<proteinExistence type="predicted"/>
<keyword evidence="2" id="KW-1185">Reference proteome</keyword>
<dbReference type="SUPFAM" id="SSF54160">
    <property type="entry name" value="Chromo domain-like"/>
    <property type="match status" value="1"/>
</dbReference>
<gene>
    <name evidence="1" type="ORF">BDN71DRAFT_1375167</name>
</gene>
<name>A0A9P5ZSC3_PLEER</name>